<reference evidence="1" key="1">
    <citation type="journal article" date="2020" name="Stud. Mycol.">
        <title>101 Dothideomycetes genomes: a test case for predicting lifestyles and emergence of pathogens.</title>
        <authorList>
            <person name="Haridas S."/>
            <person name="Albert R."/>
            <person name="Binder M."/>
            <person name="Bloem J."/>
            <person name="Labutti K."/>
            <person name="Salamov A."/>
            <person name="Andreopoulos B."/>
            <person name="Baker S."/>
            <person name="Barry K."/>
            <person name="Bills G."/>
            <person name="Bluhm B."/>
            <person name="Cannon C."/>
            <person name="Castanera R."/>
            <person name="Culley D."/>
            <person name="Daum C."/>
            <person name="Ezra D."/>
            <person name="Gonzalez J."/>
            <person name="Henrissat B."/>
            <person name="Kuo A."/>
            <person name="Liang C."/>
            <person name="Lipzen A."/>
            <person name="Lutzoni F."/>
            <person name="Magnuson J."/>
            <person name="Mondo S."/>
            <person name="Nolan M."/>
            <person name="Ohm R."/>
            <person name="Pangilinan J."/>
            <person name="Park H.-J."/>
            <person name="Ramirez L."/>
            <person name="Alfaro M."/>
            <person name="Sun H."/>
            <person name="Tritt A."/>
            <person name="Yoshinaga Y."/>
            <person name="Zwiers L.-H."/>
            <person name="Turgeon B."/>
            <person name="Goodwin S."/>
            <person name="Spatafora J."/>
            <person name="Crous P."/>
            <person name="Grigoriev I."/>
        </authorList>
    </citation>
    <scope>NUCLEOTIDE SEQUENCE</scope>
    <source>
        <strain evidence="1">CBS 122367</strain>
    </source>
</reference>
<dbReference type="OrthoDB" id="2993351at2759"/>
<organism evidence="1 2">
    <name type="scientific">Lentithecium fluviatile CBS 122367</name>
    <dbReference type="NCBI Taxonomy" id="1168545"/>
    <lineage>
        <taxon>Eukaryota</taxon>
        <taxon>Fungi</taxon>
        <taxon>Dikarya</taxon>
        <taxon>Ascomycota</taxon>
        <taxon>Pezizomycotina</taxon>
        <taxon>Dothideomycetes</taxon>
        <taxon>Pleosporomycetidae</taxon>
        <taxon>Pleosporales</taxon>
        <taxon>Massarineae</taxon>
        <taxon>Lentitheciaceae</taxon>
        <taxon>Lentithecium</taxon>
    </lineage>
</organism>
<protein>
    <submittedName>
        <fullName evidence="1">Uncharacterized protein</fullName>
    </submittedName>
</protein>
<sequence>MEELGFDTHAIARTLADTLVFCFWEVHVDANDVEFVSGSESRYTRKTTTARSNGVQI</sequence>
<dbReference type="EMBL" id="MU005575">
    <property type="protein sequence ID" value="KAF2687313.1"/>
    <property type="molecule type" value="Genomic_DNA"/>
</dbReference>
<keyword evidence="2" id="KW-1185">Reference proteome</keyword>
<evidence type="ECO:0000313" key="2">
    <source>
        <dbReference type="Proteomes" id="UP000799291"/>
    </source>
</evidence>
<evidence type="ECO:0000313" key="1">
    <source>
        <dbReference type="EMBL" id="KAF2687313.1"/>
    </source>
</evidence>
<name>A0A6G1JB00_9PLEO</name>
<accession>A0A6G1JB00</accession>
<gene>
    <name evidence="1" type="ORF">K458DRAFT_415569</name>
</gene>
<dbReference type="Proteomes" id="UP000799291">
    <property type="component" value="Unassembled WGS sequence"/>
</dbReference>
<dbReference type="AlphaFoldDB" id="A0A6G1JB00"/>
<proteinExistence type="predicted"/>